<dbReference type="OMA" id="NCESCRE"/>
<feature type="disulfide bond" evidence="10">
    <location>
        <begin position="1208"/>
        <end position="1217"/>
    </location>
</feature>
<dbReference type="SUPFAM" id="SSF57196">
    <property type="entry name" value="EGF/Laminin"/>
    <property type="match status" value="12"/>
</dbReference>
<dbReference type="SMART" id="SM00181">
    <property type="entry name" value="EGF"/>
    <property type="match status" value="13"/>
</dbReference>
<dbReference type="FunFam" id="2.10.25.10:FF:000904">
    <property type="entry name" value="LAMinin related. See also lmb"/>
    <property type="match status" value="1"/>
</dbReference>
<feature type="domain" description="Laminin EGF-like" evidence="12">
    <location>
        <begin position="994"/>
        <end position="1041"/>
    </location>
</feature>
<dbReference type="WBParaSite" id="HPLM_0001606901-mRNA-1">
    <property type="protein sequence ID" value="HPLM_0001606901-mRNA-1"/>
    <property type="gene ID" value="HPLM_0001606901"/>
</dbReference>
<feature type="domain" description="Laminin IV type A" evidence="13">
    <location>
        <begin position="577"/>
        <end position="729"/>
    </location>
</feature>
<dbReference type="PROSITE" id="PS00022">
    <property type="entry name" value="EGF_1"/>
    <property type="match status" value="1"/>
</dbReference>
<dbReference type="InterPro" id="IPR000034">
    <property type="entry name" value="Laminin_IV"/>
</dbReference>
<dbReference type="PANTHER" id="PTHR10574">
    <property type="entry name" value="NETRIN/LAMININ-RELATED"/>
    <property type="match status" value="1"/>
</dbReference>
<feature type="disulfide bond" evidence="10">
    <location>
        <begin position="1064"/>
        <end position="1073"/>
    </location>
</feature>
<dbReference type="FunFam" id="2.10.25.10:FF:000106">
    <property type="entry name" value="Heparan sulfate proteoglycan 2"/>
    <property type="match status" value="1"/>
</dbReference>
<evidence type="ECO:0000256" key="1">
    <source>
        <dbReference type="ARBA" id="ARBA00004302"/>
    </source>
</evidence>
<evidence type="ECO:0000313" key="17">
    <source>
        <dbReference type="WBParaSite" id="HPLM_0001606901-mRNA-1"/>
    </source>
</evidence>
<feature type="domain" description="Laminin EGF-like" evidence="12">
    <location>
        <begin position="362"/>
        <end position="416"/>
    </location>
</feature>
<dbReference type="Gene3D" id="2.60.120.260">
    <property type="entry name" value="Galactose-binding domain-like"/>
    <property type="match status" value="2"/>
</dbReference>
<feature type="disulfide bond" evidence="10">
    <location>
        <begin position="1650"/>
        <end position="1662"/>
    </location>
</feature>
<evidence type="ECO:0000256" key="8">
    <source>
        <dbReference type="ARBA" id="ARBA00023180"/>
    </source>
</evidence>
<dbReference type="InterPro" id="IPR000742">
    <property type="entry name" value="EGF"/>
</dbReference>
<feature type="domain" description="Laminin EGF-like" evidence="12">
    <location>
        <begin position="1543"/>
        <end position="1592"/>
    </location>
</feature>
<dbReference type="PROSITE" id="PS51115">
    <property type="entry name" value="LAMININ_IVA"/>
    <property type="match status" value="2"/>
</dbReference>
<dbReference type="PROSITE" id="PS01248">
    <property type="entry name" value="EGF_LAM_1"/>
    <property type="match status" value="6"/>
</dbReference>
<dbReference type="PANTHER" id="PTHR10574:SF444">
    <property type="entry name" value="BASEMENT MEMBRANE-SPECIFIC HEPARAN SULFATE PROTEOGLYCAN CORE PROTEIN"/>
    <property type="match status" value="1"/>
</dbReference>
<reference evidence="17" key="1">
    <citation type="submission" date="2016-04" db="UniProtKB">
        <authorList>
            <consortium name="WormBaseParasite"/>
        </authorList>
    </citation>
    <scope>IDENTIFICATION</scope>
</reference>
<dbReference type="FunFam" id="2.10.25.10:FF:000130">
    <property type="entry name" value="Laminin subunit beta 1"/>
    <property type="match status" value="1"/>
</dbReference>
<dbReference type="CDD" id="cd00055">
    <property type="entry name" value="EGF_Lam"/>
    <property type="match status" value="16"/>
</dbReference>
<dbReference type="Proteomes" id="UP000268014">
    <property type="component" value="Unassembled WGS sequence"/>
</dbReference>
<sequence length="1784" mass="196566">MWPYSPLDWLLAIAVLVALATCQDDYDPYQEFIATESERGLFPSIFNLATNSLINASATCGYTRREEYCKLVEHVLLRKTAAGGSPQCDICDANDARHRHPIEFAIDGTRRWWQSPSLANGLEYEKVNVTIDLRQEYQVAYVVVKMGNAPRPGTWVLEKSLDGIHYEPWQYFATSDAECMRQFGVPATTGVPRFERDDEKFTRARFVRLRLISPRTLNADLMIINRQTHRIDRSVTMRYYYSISDISIGGQCICYGHAESCPSDPVTGQFKCECRHNTCGESCNRCCPLFNQLQWKPGTNAHPNACQQCQCFNHADSCVYDEELDRNKWSITPEGVYEGGGRCVDCKVIFSGKVLEDACRTCDCDLTGSVSDVCIRDDQSALSGQHPGDCVCKPGFGGRRCERCARGYRNYPKCEPCPCNQAGSVNFDTCEEEKCQCKANVEGLYCDRCKPNTIHLSADNPQGCQACFCFGMTGQHPGDCVCKPGFGGRRCERCARGYRNYPKCEPCPCNQAGSVNFDTCEEEKCQCKANVEGLYCDRCKPNTIHLSADNPQGCQACFCFGMTDKCREIPWVTASISNNVGWNLTDLSGGRDVRPEVENREVLMFNANQNKDRSLFYWKAPDTFTGNMLNSYGGNLQFYVYYVPLEQGNSIPVADLVIEIPIREGSGWYNSVTRTPAEKVDMLRALAGVERFMVRAMYQQNQLQSSIFGLTLDTAVPPPEGSPVDRIEDVLHPSMTDTRMRGVEVCQCPENFAGNSCESCVPGYRRVNNQLYGGHCEKCTCQDHSDTCDPFTGACTNCQHNTTGPRCELCLPGHYGNPSLGGELGACRPCACPTAENSRSAECVMTQLVVSGPAASQEDAYVCTACERGYEGNKCEVCADGFFGNPMEANGTCKECECNGNIDLMAIGNCDTVTGRCLKCIGDTTGEHCEICKENHWGSALEHTCKPCGCHHVGASSPQCGNLGECTCKPNYIGKQCDRCIDGHGDIENGCPPCECDVVGSIGDQCDAVSGQCTCKQGVFGKRCNQCRPSYFNFTDAGCQFCHCNIYGSIQDGKCNNITGKCECRDNVDGTMCEKCADGFFNITSGVGCQACECDPTGSDGEACDLHSGQCVCKPGVTGLKCDRCQPNHYGLSPEGCKECRACPAPGQVCDPVTGECVCPPNTVGEMCENCTENAWDYHPLKGCKLCECSDVGSSDGKCDTRTGQCKCRNEYVGLRCDRCTHGFFGFPNCQPCDCQPDGTDPLQCKDGLCLCNEEGECPCKKNVMGAKCDQCKESTFSLEASNPLGCTDCFCFNRSSSCEQSSLLWQQTYAEDRRAVFEEPWEYYTKKHNLNLLKEYPARYNSYPTDAVPLYWPLPKSMLGDRTSSYNGFLRFKIWNEDNRRGIDGVRPDTQYFRYFPQVVLVGNNRIELEHIPLQIEEDGKYKIRLHESEWRSRQSPELPVTRKLMMIALQNLQGVYIRGTYNYPARGDAITMSEVSLDVAVPASPGLSGSTAIGVEQCTDCPQGFTGSSCQNPAVGYCRKRQRDYLNSPDDMSLIGWSEPCACNGHSTTCHPETCVCTDCEHNTTGDHCDLCKSGYIGDAREGGANACTKCACPLVENSFSDTCVAVDYGRGYVCNACKAGYTGQYCESCVIGYFGEPSTPGGFCQSCDCHPDGSLNGACNPLTGQCECREGVTGRDCSRCQHRHAFIGGVCTSCDQGCYLPLMTMVDDLEMTLANQNFSNLRPIPWKRLFRIENNTELIFDFMKGLDGGGESEVDAIVMESKHAKEALAVVDGVSDASKTF</sequence>
<feature type="disulfide bond" evidence="10">
    <location>
        <begin position="1189"/>
        <end position="1206"/>
    </location>
</feature>
<dbReference type="GO" id="GO:0009887">
    <property type="term" value="P:animal organ morphogenesis"/>
    <property type="evidence" value="ECO:0007669"/>
    <property type="project" value="TreeGrafter"/>
</dbReference>
<dbReference type="SUPFAM" id="SSF49785">
    <property type="entry name" value="Galactose-binding domain-like"/>
    <property type="match status" value="1"/>
</dbReference>
<feature type="chain" id="PRO_5043135598" evidence="11">
    <location>
        <begin position="23"/>
        <end position="1784"/>
    </location>
</feature>
<keyword evidence="6" id="KW-0084">Basement membrane</keyword>
<feature type="domain" description="Laminin EGF-like" evidence="12">
    <location>
        <begin position="779"/>
        <end position="829"/>
    </location>
</feature>
<feature type="disulfide bond" evidence="10">
    <location>
        <begin position="362"/>
        <end position="374"/>
    </location>
</feature>
<keyword evidence="16" id="KW-1185">Reference proteome</keyword>
<feature type="disulfide bond" evidence="10">
    <location>
        <begin position="798"/>
        <end position="807"/>
    </location>
</feature>
<feature type="disulfide bond" evidence="10">
    <location>
        <begin position="968"/>
        <end position="977"/>
    </location>
</feature>
<dbReference type="Pfam" id="PF24973">
    <property type="entry name" value="EGF_LMN_ATRN"/>
    <property type="match status" value="2"/>
</dbReference>
<evidence type="ECO:0000259" key="13">
    <source>
        <dbReference type="PROSITE" id="PS51115"/>
    </source>
</evidence>
<dbReference type="FunFam" id="2.10.25.10:FF:000580">
    <property type="entry name" value="Wing blister, isoform B"/>
    <property type="match status" value="1"/>
</dbReference>
<evidence type="ECO:0000256" key="5">
    <source>
        <dbReference type="ARBA" id="ARBA00022737"/>
    </source>
</evidence>
<feature type="domain" description="Laminin EGF-like" evidence="12">
    <location>
        <begin position="1650"/>
        <end position="1696"/>
    </location>
</feature>
<keyword evidence="2" id="KW-0964">Secreted</keyword>
<feature type="domain" description="Laminin EGF-like" evidence="12">
    <location>
        <begin position="1092"/>
        <end position="1139"/>
    </location>
</feature>
<feature type="domain" description="Laminin EGF-like" evidence="12">
    <location>
        <begin position="1233"/>
        <end position="1289"/>
    </location>
</feature>
<feature type="disulfide bond" evidence="10">
    <location>
        <begin position="1187"/>
        <end position="1199"/>
    </location>
</feature>
<comment type="subcellular location">
    <subcellularLocation>
        <location evidence="1">Secreted</location>
        <location evidence="1">Extracellular space</location>
        <location evidence="1">Extracellular matrix</location>
        <location evidence="1">Basement membrane</location>
    </subcellularLocation>
</comment>
<feature type="domain" description="Laminin EGF-like" evidence="12">
    <location>
        <begin position="507"/>
        <end position="556"/>
    </location>
</feature>
<evidence type="ECO:0000256" key="9">
    <source>
        <dbReference type="ARBA" id="ARBA00023292"/>
    </source>
</evidence>
<evidence type="ECO:0000256" key="4">
    <source>
        <dbReference type="ARBA" id="ARBA00022729"/>
    </source>
</evidence>
<dbReference type="EMBL" id="UZAF01019253">
    <property type="protein sequence ID" value="VDO58702.1"/>
    <property type="molecule type" value="Genomic_DNA"/>
</dbReference>
<gene>
    <name evidence="15" type="ORF">HPLM_LOCUS16061</name>
</gene>
<feature type="disulfide bond" evidence="10">
    <location>
        <begin position="1671"/>
        <end position="1680"/>
    </location>
</feature>
<feature type="domain" description="Laminin EGF-like" evidence="12">
    <location>
        <begin position="417"/>
        <end position="506"/>
    </location>
</feature>
<name>A0A158QQW9_HAEPC</name>
<evidence type="ECO:0000313" key="16">
    <source>
        <dbReference type="Proteomes" id="UP000268014"/>
    </source>
</evidence>
<dbReference type="InterPro" id="IPR056863">
    <property type="entry name" value="LMN_ATRN_NET-like_EGF"/>
</dbReference>
<feature type="disulfide bond" evidence="10">
    <location>
        <begin position="392"/>
        <end position="401"/>
    </location>
</feature>
<protein>
    <submittedName>
        <fullName evidence="17">Laminin subunit alpha-2</fullName>
    </submittedName>
</protein>
<dbReference type="GO" id="GO:0009888">
    <property type="term" value="P:tissue development"/>
    <property type="evidence" value="ECO:0007669"/>
    <property type="project" value="TreeGrafter"/>
</dbReference>
<evidence type="ECO:0000256" key="7">
    <source>
        <dbReference type="ARBA" id="ARBA00023157"/>
    </source>
</evidence>
<feature type="disulfide bond" evidence="10">
    <location>
        <begin position="1652"/>
        <end position="1669"/>
    </location>
</feature>
<evidence type="ECO:0000259" key="14">
    <source>
        <dbReference type="PROSITE" id="PS51117"/>
    </source>
</evidence>
<dbReference type="SMART" id="SM00180">
    <property type="entry name" value="EGF_Lam"/>
    <property type="match status" value="18"/>
</dbReference>
<evidence type="ECO:0000259" key="12">
    <source>
        <dbReference type="PROSITE" id="PS50027"/>
    </source>
</evidence>
<feature type="domain" description="Laminin IV type A" evidence="13">
    <location>
        <begin position="1301"/>
        <end position="1499"/>
    </location>
</feature>
<dbReference type="Gene3D" id="2.10.25.10">
    <property type="entry name" value="Laminin"/>
    <property type="match status" value="17"/>
</dbReference>
<evidence type="ECO:0000256" key="6">
    <source>
        <dbReference type="ARBA" id="ARBA00022869"/>
    </source>
</evidence>
<keyword evidence="3" id="KW-0272">Extracellular matrix</keyword>
<dbReference type="InterPro" id="IPR050440">
    <property type="entry name" value="Laminin/Netrin_ECM"/>
</dbReference>
<feature type="domain" description="Laminin EGF-like" evidence="12">
    <location>
        <begin position="948"/>
        <end position="993"/>
    </location>
</feature>
<dbReference type="Pfam" id="PF00053">
    <property type="entry name" value="EGF_laminin"/>
    <property type="match status" value="17"/>
</dbReference>
<evidence type="ECO:0000256" key="11">
    <source>
        <dbReference type="SAM" id="SignalP"/>
    </source>
</evidence>
<dbReference type="SMART" id="SM00136">
    <property type="entry name" value="LamNT"/>
    <property type="match status" value="1"/>
</dbReference>
<dbReference type="InterPro" id="IPR008211">
    <property type="entry name" value="Laminin_N"/>
</dbReference>
<evidence type="ECO:0000256" key="3">
    <source>
        <dbReference type="ARBA" id="ARBA00022530"/>
    </source>
</evidence>
<keyword evidence="5" id="KW-0677">Repeat</keyword>
<dbReference type="FunFam" id="2.10.25.10:FF:000242">
    <property type="entry name" value="Laminin subunit alpha 1"/>
    <property type="match status" value="1"/>
</dbReference>
<dbReference type="PROSITE" id="PS51117">
    <property type="entry name" value="LAMININ_NTER"/>
    <property type="match status" value="1"/>
</dbReference>
<feature type="disulfide bond" evidence="10">
    <location>
        <begin position="527"/>
        <end position="536"/>
    </location>
</feature>
<evidence type="ECO:0000256" key="2">
    <source>
        <dbReference type="ARBA" id="ARBA00022525"/>
    </source>
</evidence>
<dbReference type="OrthoDB" id="10011303at2759"/>
<dbReference type="FunFam" id="2.10.25.10:FF:000067">
    <property type="entry name" value="Laminin subunit gamma 1"/>
    <property type="match status" value="1"/>
</dbReference>
<dbReference type="FunFam" id="2.10.25.10:FF:000074">
    <property type="entry name" value="Laminin subunit alpha"/>
    <property type="match status" value="1"/>
</dbReference>
<comment type="caution">
    <text evidence="10">Lacks conserved residue(s) required for the propagation of feature annotation.</text>
</comment>
<dbReference type="Pfam" id="PF00052">
    <property type="entry name" value="Laminin_B"/>
    <property type="match status" value="2"/>
</dbReference>
<dbReference type="Gene3D" id="2.170.300.10">
    <property type="entry name" value="Tie2 ligand-binding domain superfamily"/>
    <property type="match status" value="1"/>
</dbReference>
<dbReference type="InterPro" id="IPR008979">
    <property type="entry name" value="Galactose-bd-like_sf"/>
</dbReference>
<dbReference type="PROSITE" id="PS50027">
    <property type="entry name" value="EGF_LAM_2"/>
    <property type="match status" value="12"/>
</dbReference>
<keyword evidence="7 10" id="KW-1015">Disulfide bond</keyword>
<dbReference type="GO" id="GO:0005604">
    <property type="term" value="C:basement membrane"/>
    <property type="evidence" value="ECO:0007669"/>
    <property type="project" value="UniProtKB-SubCell"/>
</dbReference>
<dbReference type="FunFam" id="2.10.25.10:FF:000209">
    <property type="entry name" value="Laminin subunit alpha 5"/>
    <property type="match status" value="1"/>
</dbReference>
<organism evidence="17">
    <name type="scientific">Haemonchus placei</name>
    <name type="common">Barber's pole worm</name>
    <dbReference type="NCBI Taxonomy" id="6290"/>
    <lineage>
        <taxon>Eukaryota</taxon>
        <taxon>Metazoa</taxon>
        <taxon>Ecdysozoa</taxon>
        <taxon>Nematoda</taxon>
        <taxon>Chromadorea</taxon>
        <taxon>Rhabditida</taxon>
        <taxon>Rhabditina</taxon>
        <taxon>Rhabditomorpha</taxon>
        <taxon>Strongyloidea</taxon>
        <taxon>Trichostrongylidae</taxon>
        <taxon>Haemonchus</taxon>
    </lineage>
</organism>
<reference evidence="15 16" key="2">
    <citation type="submission" date="2018-11" db="EMBL/GenBank/DDBJ databases">
        <authorList>
            <consortium name="Pathogen Informatics"/>
        </authorList>
    </citation>
    <scope>NUCLEOTIDE SEQUENCE [LARGE SCALE GENOMIC DNA]</scope>
    <source>
        <strain evidence="15 16">MHpl1</strain>
    </source>
</reference>
<feature type="domain" description="Laminin EGF-like" evidence="12">
    <location>
        <begin position="1042"/>
        <end position="1091"/>
    </location>
</feature>
<proteinExistence type="predicted"/>
<dbReference type="Pfam" id="PF00055">
    <property type="entry name" value="Laminin_N"/>
    <property type="match status" value="1"/>
</dbReference>
<accession>A0A158QQW9</accession>
<feature type="disulfide bond" evidence="10">
    <location>
        <begin position="482"/>
        <end position="491"/>
    </location>
</feature>
<keyword evidence="9 10" id="KW-0424">Laminin EGF-like domain</keyword>
<feature type="disulfide bond" evidence="10">
    <location>
        <begin position="1094"/>
        <end position="1111"/>
    </location>
</feature>
<feature type="disulfide bond" evidence="10">
    <location>
        <begin position="1015"/>
        <end position="1024"/>
    </location>
</feature>
<keyword evidence="8" id="KW-0325">Glycoprotein</keyword>
<dbReference type="SMART" id="SM00281">
    <property type="entry name" value="LamB"/>
    <property type="match status" value="2"/>
</dbReference>
<feature type="disulfide bond" evidence="10">
    <location>
        <begin position="996"/>
        <end position="1013"/>
    </location>
</feature>
<feature type="domain" description="Laminin N-terminal" evidence="14">
    <location>
        <begin position="37"/>
        <end position="281"/>
    </location>
</feature>
<feature type="disulfide bond" evidence="10">
    <location>
        <begin position="1260"/>
        <end position="1269"/>
    </location>
</feature>
<dbReference type="STRING" id="6290.A0A158QQW9"/>
<evidence type="ECO:0000313" key="15">
    <source>
        <dbReference type="EMBL" id="VDO58702.1"/>
    </source>
</evidence>
<dbReference type="FunFam" id="2.10.25.10:FF:000189">
    <property type="entry name" value="Laminin subunit alpha 2"/>
    <property type="match status" value="1"/>
</dbReference>
<feature type="disulfide bond" evidence="10">
    <location>
        <begin position="994"/>
        <end position="1006"/>
    </location>
</feature>
<feature type="disulfide bond" evidence="10">
    <location>
        <begin position="1113"/>
        <end position="1122"/>
    </location>
</feature>
<evidence type="ECO:0000256" key="10">
    <source>
        <dbReference type="PROSITE-ProRule" id="PRU00460"/>
    </source>
</evidence>
<dbReference type="InterPro" id="IPR002049">
    <property type="entry name" value="LE_dom"/>
</dbReference>
<feature type="disulfide bond" evidence="10">
    <location>
        <begin position="1562"/>
        <end position="1571"/>
    </location>
</feature>
<feature type="signal peptide" evidence="11">
    <location>
        <begin position="1"/>
        <end position="22"/>
    </location>
</feature>
<feature type="disulfide bond" evidence="10">
    <location>
        <begin position="1092"/>
        <end position="1104"/>
    </location>
</feature>
<dbReference type="PRINTS" id="PR00011">
    <property type="entry name" value="EGFLAMININ"/>
</dbReference>
<feature type="domain" description="Laminin EGF-like" evidence="12">
    <location>
        <begin position="1187"/>
        <end position="1232"/>
    </location>
</feature>
<keyword evidence="4 11" id="KW-0732">Signal</keyword>
<dbReference type="FunFam" id="2.10.25.10:FF:000512">
    <property type="entry name" value="Laminin subunit alpha 1"/>
    <property type="match status" value="1"/>
</dbReference>
<feature type="disulfide bond" evidence="10">
    <location>
        <begin position="948"/>
        <end position="960"/>
    </location>
</feature>